<feature type="transmembrane region" description="Helical" evidence="1">
    <location>
        <begin position="168"/>
        <end position="192"/>
    </location>
</feature>
<protein>
    <recommendedName>
        <fullName evidence="4">Chitin synthase export chaperone</fullName>
    </recommendedName>
</protein>
<feature type="transmembrane region" description="Helical" evidence="1">
    <location>
        <begin position="212"/>
        <end position="237"/>
    </location>
</feature>
<evidence type="ECO:0000313" key="3">
    <source>
        <dbReference type="Proteomes" id="UP000624244"/>
    </source>
</evidence>
<dbReference type="PANTHER" id="PTHR35329:SF1">
    <property type="entry name" value="CHITIN SYNTHASE EXPORT CHAPERONE"/>
    <property type="match status" value="1"/>
</dbReference>
<dbReference type="GO" id="GO:0051082">
    <property type="term" value="F:unfolded protein binding"/>
    <property type="evidence" value="ECO:0007669"/>
    <property type="project" value="TreeGrafter"/>
</dbReference>
<feature type="transmembrane region" description="Helical" evidence="1">
    <location>
        <begin position="110"/>
        <end position="131"/>
    </location>
</feature>
<proteinExistence type="predicted"/>
<reference evidence="2" key="1">
    <citation type="submission" date="2019-11" db="EMBL/GenBank/DDBJ databases">
        <title>Bipolaris sorokiniana Genome sequencing.</title>
        <authorList>
            <person name="Wang H."/>
        </authorList>
    </citation>
    <scope>NUCLEOTIDE SEQUENCE</scope>
</reference>
<keyword evidence="1" id="KW-0812">Transmembrane</keyword>
<organism evidence="2 3">
    <name type="scientific">Cochliobolus sativus</name>
    <name type="common">Common root rot and spot blotch fungus</name>
    <name type="synonym">Bipolaris sorokiniana</name>
    <dbReference type="NCBI Taxonomy" id="45130"/>
    <lineage>
        <taxon>Eukaryota</taxon>
        <taxon>Fungi</taxon>
        <taxon>Dikarya</taxon>
        <taxon>Ascomycota</taxon>
        <taxon>Pezizomycotina</taxon>
        <taxon>Dothideomycetes</taxon>
        <taxon>Pleosporomycetidae</taxon>
        <taxon>Pleosporales</taxon>
        <taxon>Pleosporineae</taxon>
        <taxon>Pleosporaceae</taxon>
        <taxon>Bipolaris</taxon>
    </lineage>
</organism>
<feature type="transmembrane region" description="Helical" evidence="1">
    <location>
        <begin position="280"/>
        <end position="301"/>
    </location>
</feature>
<feature type="transmembrane region" description="Helical" evidence="1">
    <location>
        <begin position="137"/>
        <end position="156"/>
    </location>
</feature>
<dbReference type="GO" id="GO:0006457">
    <property type="term" value="P:protein folding"/>
    <property type="evidence" value="ECO:0007669"/>
    <property type="project" value="TreeGrafter"/>
</dbReference>
<sequence length="319" mass="35045">MVNSYGEFADFCRDSGNQWSTLPVCYLFNPASTKINNGWQGGCTLRGFPVGGGRNLHNLGSILLCAIALLVSLFLLWRSQRKKAAVGRRCVFGQEAIVDSTNHARREMQVFLIGYMIVSICEIFTIGGFPLNDKVRIVFVAIHIAAITATSWILMLNGAVGYQLLDDGTAVSIGLLLGSAIAIFIGTGYIALDTGLGWTGYWDSSLNAPNKAYALYTLYQLVPLFFIVVFFLLEAFLVLRVLGERKPMLYLIAAALLFAIAQIFQYVISVHICNGSDGKINGGLFETLFTLLAVVMVWVFWSSITEDDWPMPTVAGTYT</sequence>
<dbReference type="Proteomes" id="UP000624244">
    <property type="component" value="Unassembled WGS sequence"/>
</dbReference>
<gene>
    <name evidence="2" type="ORF">GGP41_009329</name>
</gene>
<accession>A0A8H5ZEZ1</accession>
<keyword evidence="1" id="KW-0472">Membrane</keyword>
<evidence type="ECO:0008006" key="4">
    <source>
        <dbReference type="Google" id="ProtNLM"/>
    </source>
</evidence>
<dbReference type="AlphaFoldDB" id="A0A8H5ZEZ1"/>
<dbReference type="InterPro" id="IPR022057">
    <property type="entry name" value="Chs7"/>
</dbReference>
<keyword evidence="1" id="KW-1133">Transmembrane helix</keyword>
<feature type="transmembrane region" description="Helical" evidence="1">
    <location>
        <begin position="59"/>
        <end position="77"/>
    </location>
</feature>
<name>A0A8H5ZEZ1_COCSA</name>
<dbReference type="EMBL" id="WNKQ01000012">
    <property type="protein sequence ID" value="KAF5848002.1"/>
    <property type="molecule type" value="Genomic_DNA"/>
</dbReference>
<feature type="transmembrane region" description="Helical" evidence="1">
    <location>
        <begin position="249"/>
        <end position="268"/>
    </location>
</feature>
<dbReference type="PANTHER" id="PTHR35329">
    <property type="entry name" value="CHITIN SYNTHASE EXPORT CHAPERONE"/>
    <property type="match status" value="1"/>
</dbReference>
<comment type="caution">
    <text evidence="2">The sequence shown here is derived from an EMBL/GenBank/DDBJ whole genome shotgun (WGS) entry which is preliminary data.</text>
</comment>
<evidence type="ECO:0000313" key="2">
    <source>
        <dbReference type="EMBL" id="KAF5848002.1"/>
    </source>
</evidence>
<dbReference type="Pfam" id="PF12271">
    <property type="entry name" value="Chs7"/>
    <property type="match status" value="2"/>
</dbReference>
<evidence type="ECO:0000256" key="1">
    <source>
        <dbReference type="SAM" id="Phobius"/>
    </source>
</evidence>
<dbReference type="GO" id="GO:0005789">
    <property type="term" value="C:endoplasmic reticulum membrane"/>
    <property type="evidence" value="ECO:0007669"/>
    <property type="project" value="TreeGrafter"/>
</dbReference>